<protein>
    <submittedName>
        <fullName evidence="4">MBL fold hydrolase</fullName>
    </submittedName>
</protein>
<dbReference type="RefSeq" id="WP_212820940.1">
    <property type="nucleotide sequence ID" value="NZ_AP023416.1"/>
</dbReference>
<feature type="domain" description="Beta-Casp" evidence="3">
    <location>
        <begin position="250"/>
        <end position="379"/>
    </location>
</feature>
<dbReference type="CDD" id="cd16295">
    <property type="entry name" value="TTHA0252-CPSF-like_MBL-fold"/>
    <property type="match status" value="1"/>
</dbReference>
<proteinExistence type="predicted"/>
<name>A0A810PUH6_9FIRM</name>
<keyword evidence="1 4" id="KW-0378">Hydrolase</keyword>
<organism evidence="4 5">
    <name type="scientific">Vescimonas fastidiosa</name>
    <dbReference type="NCBI Taxonomy" id="2714353"/>
    <lineage>
        <taxon>Bacteria</taxon>
        <taxon>Bacillati</taxon>
        <taxon>Bacillota</taxon>
        <taxon>Clostridia</taxon>
        <taxon>Eubacteriales</taxon>
        <taxon>Oscillospiraceae</taxon>
        <taxon>Vescimonas</taxon>
    </lineage>
</organism>
<evidence type="ECO:0000313" key="4">
    <source>
        <dbReference type="EMBL" id="BCK79394.1"/>
    </source>
</evidence>
<geneLocation type="plasmid" evidence="4 5">
    <name>pMM35_01</name>
</geneLocation>
<dbReference type="SMART" id="SM00849">
    <property type="entry name" value="Lactamase_B"/>
    <property type="match status" value="1"/>
</dbReference>
<dbReference type="InterPro" id="IPR022712">
    <property type="entry name" value="Beta_Casp"/>
</dbReference>
<dbReference type="GO" id="GO:0016787">
    <property type="term" value="F:hydrolase activity"/>
    <property type="evidence" value="ECO:0007669"/>
    <property type="project" value="UniProtKB-KW"/>
</dbReference>
<accession>A0A810PUH6</accession>
<evidence type="ECO:0000259" key="2">
    <source>
        <dbReference type="SMART" id="SM00849"/>
    </source>
</evidence>
<dbReference type="KEGG" id="vfa:MM35RIKEN_15860"/>
<dbReference type="InterPro" id="IPR050698">
    <property type="entry name" value="MBL"/>
</dbReference>
<keyword evidence="5" id="KW-1185">Reference proteome</keyword>
<dbReference type="InterPro" id="IPR001279">
    <property type="entry name" value="Metallo-B-lactamas"/>
</dbReference>
<dbReference type="Gene3D" id="3.60.15.10">
    <property type="entry name" value="Ribonuclease Z/Hydroxyacylglutathione hydrolase-like"/>
    <property type="match status" value="1"/>
</dbReference>
<dbReference type="GO" id="GO:0004521">
    <property type="term" value="F:RNA endonuclease activity"/>
    <property type="evidence" value="ECO:0007669"/>
    <property type="project" value="TreeGrafter"/>
</dbReference>
<sequence>MKLHFFGADQCVTGSCHCLEVNGKKILIDCGLQQGRDEVDNSSLPFHAGNIDYVLVTHAHIDHSGRIPLLVKQGFRGRILTTRLTAQLMDIMLQDSAHIQESDAEYKNRKNLRAGRPVVEPLYTVEDALRVKEFITTCEYGETVDLCEGVQVECIDAGHLLGSASMKLTVTENGETRTIVFSGDIGNVDQPIIRDPQFFHRADFVVMESTYGNRNHTEVWSYTDELAQIIDETLGKGGNVVIPSFAVGRTQELLYFIRQIKDENLVKSVPNFNVYVDSPLSKAATTIFCGDLRGYLDEEALALVKDGTHMFSFPGLHLTETVDESKNLNLDPSPKVIISASGMCDAGRIRHHLKHNLWRPESAVVFVGFQSPGTLGRHLLDGAESVKMFGEEIAVRAKIVNFQGLSSHADRDHLLNWIDQFTPAKPTHVFVVHGDREVAPAFAQDIAARGFSAHAPQYTEVYDLLENRTVEQGYLPEPKKKAFEGAPRASSGYKRLVELGDALAALIRRSRGRDNKTLADFAESLRKILEKFNF</sequence>
<feature type="domain" description="Metallo-beta-lactamase" evidence="2">
    <location>
        <begin position="13"/>
        <end position="245"/>
    </location>
</feature>
<dbReference type="Proteomes" id="UP000681343">
    <property type="component" value="Plasmid pMM35_01"/>
</dbReference>
<evidence type="ECO:0000313" key="5">
    <source>
        <dbReference type="Proteomes" id="UP000681343"/>
    </source>
</evidence>
<dbReference type="Pfam" id="PF07521">
    <property type="entry name" value="RMMBL"/>
    <property type="match status" value="1"/>
</dbReference>
<gene>
    <name evidence="4" type="ORF">MM35RIKEN_15860</name>
</gene>
<dbReference type="Pfam" id="PF10996">
    <property type="entry name" value="Beta-Casp"/>
    <property type="match status" value="1"/>
</dbReference>
<reference evidence="4" key="1">
    <citation type="submission" date="2020-09" db="EMBL/GenBank/DDBJ databases">
        <title>New species isolated from human feces.</title>
        <authorList>
            <person name="Kitahara M."/>
            <person name="Shigeno Y."/>
            <person name="Shime M."/>
            <person name="Matsumoto Y."/>
            <person name="Nakamura S."/>
            <person name="Motooka D."/>
            <person name="Fukuoka S."/>
            <person name="Nishikawa H."/>
            <person name="Benno Y."/>
        </authorList>
    </citation>
    <scope>NUCLEOTIDE SEQUENCE</scope>
    <source>
        <strain evidence="4">MM35</strain>
        <plasmid evidence="4">pMM35_01</plasmid>
    </source>
</reference>
<evidence type="ECO:0000259" key="3">
    <source>
        <dbReference type="SMART" id="SM01027"/>
    </source>
</evidence>
<dbReference type="EMBL" id="AP023416">
    <property type="protein sequence ID" value="BCK79394.1"/>
    <property type="molecule type" value="Genomic_DNA"/>
</dbReference>
<dbReference type="InterPro" id="IPR036866">
    <property type="entry name" value="RibonucZ/Hydroxyglut_hydro"/>
</dbReference>
<dbReference type="Pfam" id="PF00753">
    <property type="entry name" value="Lactamase_B"/>
    <property type="match status" value="1"/>
</dbReference>
<dbReference type="PANTHER" id="PTHR11203:SF37">
    <property type="entry name" value="INTEGRATOR COMPLEX SUBUNIT 11"/>
    <property type="match status" value="1"/>
</dbReference>
<dbReference type="AlphaFoldDB" id="A0A810PUH6"/>
<dbReference type="Gene3D" id="3.40.50.10890">
    <property type="match status" value="1"/>
</dbReference>
<dbReference type="SUPFAM" id="SSF56281">
    <property type="entry name" value="Metallo-hydrolase/oxidoreductase"/>
    <property type="match status" value="1"/>
</dbReference>
<dbReference type="InterPro" id="IPR011108">
    <property type="entry name" value="RMMBL"/>
</dbReference>
<evidence type="ECO:0000256" key="1">
    <source>
        <dbReference type="ARBA" id="ARBA00022801"/>
    </source>
</evidence>
<keyword evidence="4" id="KW-0614">Plasmid</keyword>
<dbReference type="SMART" id="SM01027">
    <property type="entry name" value="Beta-Casp"/>
    <property type="match status" value="1"/>
</dbReference>
<dbReference type="PANTHER" id="PTHR11203">
    <property type="entry name" value="CLEAVAGE AND POLYADENYLATION SPECIFICITY FACTOR FAMILY MEMBER"/>
    <property type="match status" value="1"/>
</dbReference>